<organism evidence="2 3">
    <name type="scientific">Arthrobacter phage Qui</name>
    <dbReference type="NCBI Taxonomy" id="2603260"/>
    <lineage>
        <taxon>Viruses</taxon>
        <taxon>Duplodnaviria</taxon>
        <taxon>Heunggongvirae</taxon>
        <taxon>Uroviricota</taxon>
        <taxon>Caudoviricetes</taxon>
        <taxon>Quivirus</taxon>
        <taxon>Quivirus qui</taxon>
    </lineage>
</organism>
<gene>
    <name evidence="2" type="primary">44</name>
    <name evidence="2" type="ORF">SEA_QUI_44</name>
</gene>
<dbReference type="Pfam" id="PF00041">
    <property type="entry name" value="fn3"/>
    <property type="match status" value="1"/>
</dbReference>
<dbReference type="RefSeq" id="YP_010660410.1">
    <property type="nucleotide sequence ID" value="NC_070877.1"/>
</dbReference>
<dbReference type="SUPFAM" id="SSF49265">
    <property type="entry name" value="Fibronectin type III"/>
    <property type="match status" value="1"/>
</dbReference>
<dbReference type="PROSITE" id="PS50853">
    <property type="entry name" value="FN3"/>
    <property type="match status" value="1"/>
</dbReference>
<protein>
    <recommendedName>
        <fullName evidence="1">Fibronectin type-III domain-containing protein</fullName>
    </recommendedName>
</protein>
<evidence type="ECO:0000313" key="3">
    <source>
        <dbReference type="Proteomes" id="UP000321915"/>
    </source>
</evidence>
<dbReference type="EMBL" id="MN183282">
    <property type="protein sequence ID" value="QED11534.1"/>
    <property type="molecule type" value="Genomic_DNA"/>
</dbReference>
<evidence type="ECO:0000259" key="1">
    <source>
        <dbReference type="PROSITE" id="PS50853"/>
    </source>
</evidence>
<dbReference type="Proteomes" id="UP000321915">
    <property type="component" value="Segment"/>
</dbReference>
<evidence type="ECO:0000313" key="2">
    <source>
        <dbReference type="EMBL" id="QED11534.1"/>
    </source>
</evidence>
<dbReference type="InterPro" id="IPR036116">
    <property type="entry name" value="FN3_sf"/>
</dbReference>
<accession>A0A5B8WFT5</accession>
<keyword evidence="3" id="KW-1185">Reference proteome</keyword>
<dbReference type="SMART" id="SM00060">
    <property type="entry name" value="FN3"/>
    <property type="match status" value="1"/>
</dbReference>
<name>A0A5B8WFT5_9CAUD</name>
<dbReference type="CDD" id="cd00063">
    <property type="entry name" value="FN3"/>
    <property type="match status" value="1"/>
</dbReference>
<dbReference type="KEGG" id="vg:77936406"/>
<dbReference type="Gene3D" id="2.60.40.10">
    <property type="entry name" value="Immunoglobulins"/>
    <property type="match status" value="1"/>
</dbReference>
<dbReference type="GeneID" id="77936406"/>
<sequence length="136" mass="14992">MAITIPPAPEPLGFTDTTPTSLVYKFASNGNGGSKILEWQIGYGTHPSEPQKRIKSGGHSIVTGLKPATIYYFWARGRNAKGWGPWSGRIYRRTDAGARVKLGTVWKEAVPMVRYKGKWVVAEAWVKSGGKWKKAS</sequence>
<feature type="domain" description="Fibronectin type-III" evidence="1">
    <location>
        <begin position="8"/>
        <end position="97"/>
    </location>
</feature>
<reference evidence="2 3" key="1">
    <citation type="submission" date="2019-07" db="EMBL/GenBank/DDBJ databases">
        <authorList>
            <person name="Abdullah A."/>
            <person name="Lima G.C."/>
            <person name="Cuneo C.K."/>
            <person name="Ennest D.C."/>
            <person name="Fritz K.J."/>
            <person name="Johnson B.T."/>
            <person name="Larson S.M."/>
            <person name="Lemunyete M.N."/>
            <person name="Murray M.B."/>
            <person name="Osmond D.E."/>
            <person name="Patras K.A."/>
            <person name="Ransibrahmanakul S."/>
            <person name="Simpson K.A."/>
            <person name="Thull B.S."/>
            <person name="Wetzel S."/>
            <person name="Bonilla J.A."/>
            <person name="Klyczek K."/>
            <person name="Garlena R.A."/>
            <person name="Russell D.A."/>
            <person name="Pope W.H."/>
            <person name="Jacobs-Sera D."/>
            <person name="Hatfull G.F."/>
        </authorList>
    </citation>
    <scope>NUCLEOTIDE SEQUENCE [LARGE SCALE GENOMIC DNA]</scope>
</reference>
<dbReference type="InterPro" id="IPR003961">
    <property type="entry name" value="FN3_dom"/>
</dbReference>
<dbReference type="InterPro" id="IPR013783">
    <property type="entry name" value="Ig-like_fold"/>
</dbReference>
<proteinExistence type="predicted"/>